<dbReference type="Gene3D" id="3.40.190.290">
    <property type="match status" value="1"/>
</dbReference>
<keyword evidence="2" id="KW-0805">Transcription regulation</keyword>
<dbReference type="CDD" id="cd08434">
    <property type="entry name" value="PBP2_GltC_like"/>
    <property type="match status" value="1"/>
</dbReference>
<evidence type="ECO:0000256" key="1">
    <source>
        <dbReference type="ARBA" id="ARBA00009437"/>
    </source>
</evidence>
<dbReference type="STRING" id="1451189.CFAL_00890"/>
<keyword evidence="8" id="KW-1185">Reference proteome</keyword>
<dbReference type="SUPFAM" id="SSF46785">
    <property type="entry name" value="Winged helix' DNA-binding domain"/>
    <property type="match status" value="1"/>
</dbReference>
<dbReference type="PANTHER" id="PTHR30346:SF28">
    <property type="entry name" value="HTH-TYPE TRANSCRIPTIONAL REGULATOR CYNR"/>
    <property type="match status" value="1"/>
</dbReference>
<comment type="similarity">
    <text evidence="1">Belongs to the LysR transcriptional regulatory family.</text>
</comment>
<comment type="caution">
    <text evidence="7">The sequence shown here is derived from an EMBL/GenBank/DDBJ whole genome shotgun (WGS) entry which is preliminary data.</text>
</comment>
<dbReference type="Gene3D" id="1.10.10.10">
    <property type="entry name" value="Winged helix-like DNA-binding domain superfamily/Winged helix DNA-binding domain"/>
    <property type="match status" value="1"/>
</dbReference>
<evidence type="ECO:0000256" key="3">
    <source>
        <dbReference type="ARBA" id="ARBA00023125"/>
    </source>
</evidence>
<dbReference type="Pfam" id="PF03466">
    <property type="entry name" value="LysR_substrate"/>
    <property type="match status" value="1"/>
</dbReference>
<gene>
    <name evidence="7" type="ORF">D3M95_08415</name>
</gene>
<dbReference type="InterPro" id="IPR036390">
    <property type="entry name" value="WH_DNA-bd_sf"/>
</dbReference>
<sequence length="302" mass="33308">MKELEWFLDLARTQNMVDSSLHLGISQSALSRRLSSLEKEVGCALFDRHGRHLSINECGRALAQRAGEATSVWQRGIEEVHRLMDPETGTVRLDFMHSLGTWLVPDLLGNYRREHPQVTFQLVQGAAQVLIDHVLAGDADVALVGPKPTSFVESGELKWLQLATQRLALAVPATHRWAGRESISIAEAVDEPFVAMLPGYGTRMLLDELTARAGYRPRLVFESMELTTLAGLVSAGLGVALLPLGDPNIVVPGMVMLPLTETRERELGMVWRSHTSRAPAADAFREFVASRVHAGQPQWHAD</sequence>
<dbReference type="EMBL" id="QXJK01000009">
    <property type="protein sequence ID" value="RIX34118.1"/>
    <property type="molecule type" value="Genomic_DNA"/>
</dbReference>
<dbReference type="GO" id="GO:0032993">
    <property type="term" value="C:protein-DNA complex"/>
    <property type="evidence" value="ECO:0007669"/>
    <property type="project" value="TreeGrafter"/>
</dbReference>
<dbReference type="InterPro" id="IPR036388">
    <property type="entry name" value="WH-like_DNA-bd_sf"/>
</dbReference>
<name>A0A418Q5Z6_9CORY</name>
<dbReference type="GO" id="GO:0003677">
    <property type="term" value="F:DNA binding"/>
    <property type="evidence" value="ECO:0007669"/>
    <property type="project" value="UniProtKB-KW"/>
</dbReference>
<evidence type="ECO:0000259" key="6">
    <source>
        <dbReference type="PROSITE" id="PS50931"/>
    </source>
</evidence>
<dbReference type="PROSITE" id="PS50931">
    <property type="entry name" value="HTH_LYSR"/>
    <property type="match status" value="1"/>
</dbReference>
<dbReference type="SUPFAM" id="SSF53850">
    <property type="entry name" value="Periplasmic binding protein-like II"/>
    <property type="match status" value="1"/>
</dbReference>
<proteinExistence type="inferred from homology"/>
<protein>
    <submittedName>
        <fullName evidence="7">LysR family transcriptional regulator</fullName>
    </submittedName>
</protein>
<dbReference type="GO" id="GO:0003700">
    <property type="term" value="F:DNA-binding transcription factor activity"/>
    <property type="evidence" value="ECO:0007669"/>
    <property type="project" value="InterPro"/>
</dbReference>
<keyword evidence="3" id="KW-0238">DNA-binding</keyword>
<dbReference type="OrthoDB" id="9803735at2"/>
<accession>A0A418Q5Z6</accession>
<keyword evidence="4" id="KW-0010">Activator</keyword>
<dbReference type="AlphaFoldDB" id="A0A418Q5Z6"/>
<keyword evidence="5" id="KW-0804">Transcription</keyword>
<evidence type="ECO:0000313" key="8">
    <source>
        <dbReference type="Proteomes" id="UP000285278"/>
    </source>
</evidence>
<dbReference type="RefSeq" id="WP_119665021.1">
    <property type="nucleotide sequence ID" value="NZ_QXJK01000009.1"/>
</dbReference>
<evidence type="ECO:0000313" key="7">
    <source>
        <dbReference type="EMBL" id="RIX34118.1"/>
    </source>
</evidence>
<evidence type="ECO:0000256" key="5">
    <source>
        <dbReference type="ARBA" id="ARBA00023163"/>
    </source>
</evidence>
<dbReference type="InterPro" id="IPR000847">
    <property type="entry name" value="LysR_HTH_N"/>
</dbReference>
<organism evidence="7 8">
    <name type="scientific">Corynebacterium falsenii</name>
    <dbReference type="NCBI Taxonomy" id="108486"/>
    <lineage>
        <taxon>Bacteria</taxon>
        <taxon>Bacillati</taxon>
        <taxon>Actinomycetota</taxon>
        <taxon>Actinomycetes</taxon>
        <taxon>Mycobacteriales</taxon>
        <taxon>Corynebacteriaceae</taxon>
        <taxon>Corynebacterium</taxon>
    </lineage>
</organism>
<evidence type="ECO:0000256" key="4">
    <source>
        <dbReference type="ARBA" id="ARBA00023159"/>
    </source>
</evidence>
<dbReference type="Pfam" id="PF00126">
    <property type="entry name" value="HTH_1"/>
    <property type="match status" value="1"/>
</dbReference>
<dbReference type="PANTHER" id="PTHR30346">
    <property type="entry name" value="TRANSCRIPTIONAL DUAL REGULATOR HCAR-RELATED"/>
    <property type="match status" value="1"/>
</dbReference>
<dbReference type="InterPro" id="IPR005119">
    <property type="entry name" value="LysR_subst-bd"/>
</dbReference>
<feature type="domain" description="HTH lysR-type" evidence="6">
    <location>
        <begin position="1"/>
        <end position="56"/>
    </location>
</feature>
<evidence type="ECO:0000256" key="2">
    <source>
        <dbReference type="ARBA" id="ARBA00023015"/>
    </source>
</evidence>
<dbReference type="Proteomes" id="UP000285278">
    <property type="component" value="Unassembled WGS sequence"/>
</dbReference>
<reference evidence="7 8" key="1">
    <citation type="submission" date="2018-09" db="EMBL/GenBank/DDBJ databases">
        <title>Optimization and identification of Corynebacterium falsenii FN1-14 from fish paste.</title>
        <authorList>
            <person name="Daroonpunt R."/>
            <person name="Tanasupawat S."/>
        </authorList>
    </citation>
    <scope>NUCLEOTIDE SEQUENCE [LARGE SCALE GENOMIC DNA]</scope>
    <source>
        <strain evidence="7 8">FN1-14</strain>
    </source>
</reference>